<proteinExistence type="predicted"/>
<name>A0A7J8DC71_MOLMO</name>
<dbReference type="EMBL" id="JACASF010000018">
    <property type="protein sequence ID" value="KAF6420542.1"/>
    <property type="molecule type" value="Genomic_DNA"/>
</dbReference>
<organism evidence="1 2">
    <name type="scientific">Molossus molossus</name>
    <name type="common">Pallas' mastiff bat</name>
    <name type="synonym">Vespertilio molossus</name>
    <dbReference type="NCBI Taxonomy" id="27622"/>
    <lineage>
        <taxon>Eukaryota</taxon>
        <taxon>Metazoa</taxon>
        <taxon>Chordata</taxon>
        <taxon>Craniata</taxon>
        <taxon>Vertebrata</taxon>
        <taxon>Euteleostomi</taxon>
        <taxon>Mammalia</taxon>
        <taxon>Eutheria</taxon>
        <taxon>Laurasiatheria</taxon>
        <taxon>Chiroptera</taxon>
        <taxon>Yangochiroptera</taxon>
        <taxon>Molossidae</taxon>
        <taxon>Molossus</taxon>
    </lineage>
</organism>
<keyword evidence="2" id="KW-1185">Reference proteome</keyword>
<reference evidence="1 2" key="1">
    <citation type="journal article" date="2020" name="Nature">
        <title>Six reference-quality genomes reveal evolution of bat adaptations.</title>
        <authorList>
            <person name="Jebb D."/>
            <person name="Huang Z."/>
            <person name="Pippel M."/>
            <person name="Hughes G.M."/>
            <person name="Lavrichenko K."/>
            <person name="Devanna P."/>
            <person name="Winkler S."/>
            <person name="Jermiin L.S."/>
            <person name="Skirmuntt E.C."/>
            <person name="Katzourakis A."/>
            <person name="Burkitt-Gray L."/>
            <person name="Ray D.A."/>
            <person name="Sullivan K.A.M."/>
            <person name="Roscito J.G."/>
            <person name="Kirilenko B.M."/>
            <person name="Davalos L.M."/>
            <person name="Corthals A.P."/>
            <person name="Power M.L."/>
            <person name="Jones G."/>
            <person name="Ransome R.D."/>
            <person name="Dechmann D.K.N."/>
            <person name="Locatelli A.G."/>
            <person name="Puechmaille S.J."/>
            <person name="Fedrigo O."/>
            <person name="Jarvis E.D."/>
            <person name="Hiller M."/>
            <person name="Vernes S.C."/>
            <person name="Myers E.W."/>
            <person name="Teeling E.C."/>
        </authorList>
    </citation>
    <scope>NUCLEOTIDE SEQUENCE [LARGE SCALE GENOMIC DNA]</scope>
    <source>
        <strain evidence="1">MMolMol1</strain>
        <tissue evidence="1">Muscle</tissue>
    </source>
</reference>
<gene>
    <name evidence="1" type="ORF">HJG59_007441</name>
</gene>
<sequence length="55" mass="5726">MGQPGTCSEGPVQGCDAGELCGYGLPSITHFQTRSDLSAGARERAMFHRATGSPE</sequence>
<dbReference type="AlphaFoldDB" id="A0A7J8DC71"/>
<evidence type="ECO:0000313" key="2">
    <source>
        <dbReference type="Proteomes" id="UP000550707"/>
    </source>
</evidence>
<accession>A0A7J8DC71</accession>
<protein>
    <submittedName>
        <fullName evidence="1">KRAB box domain containing 1</fullName>
    </submittedName>
</protein>
<comment type="caution">
    <text evidence="1">The sequence shown here is derived from an EMBL/GenBank/DDBJ whole genome shotgun (WGS) entry which is preliminary data.</text>
</comment>
<evidence type="ECO:0000313" key="1">
    <source>
        <dbReference type="EMBL" id="KAF6420542.1"/>
    </source>
</evidence>
<dbReference type="Proteomes" id="UP000550707">
    <property type="component" value="Unassembled WGS sequence"/>
</dbReference>